<organism evidence="7 8">
    <name type="scientific">Aureimonas glaciei</name>
    <dbReference type="NCBI Taxonomy" id="1776957"/>
    <lineage>
        <taxon>Bacteria</taxon>
        <taxon>Pseudomonadati</taxon>
        <taxon>Pseudomonadota</taxon>
        <taxon>Alphaproteobacteria</taxon>
        <taxon>Hyphomicrobiales</taxon>
        <taxon>Aurantimonadaceae</taxon>
        <taxon>Aureimonas</taxon>
    </lineage>
</organism>
<evidence type="ECO:0000256" key="5">
    <source>
        <dbReference type="SAM" id="Phobius"/>
    </source>
</evidence>
<dbReference type="InterPro" id="IPR007016">
    <property type="entry name" value="O-antigen_ligase-rel_domated"/>
</dbReference>
<dbReference type="Proteomes" id="UP000613160">
    <property type="component" value="Unassembled WGS sequence"/>
</dbReference>
<reference evidence="7" key="1">
    <citation type="journal article" date="2014" name="Int. J. Syst. Evol. Microbiol.">
        <title>Complete genome sequence of Corynebacterium casei LMG S-19264T (=DSM 44701T), isolated from a smear-ripened cheese.</title>
        <authorList>
            <consortium name="US DOE Joint Genome Institute (JGI-PGF)"/>
            <person name="Walter F."/>
            <person name="Albersmeier A."/>
            <person name="Kalinowski J."/>
            <person name="Ruckert C."/>
        </authorList>
    </citation>
    <scope>NUCLEOTIDE SEQUENCE</scope>
    <source>
        <strain evidence="7">CGMCC 1.15493</strain>
    </source>
</reference>
<comment type="subcellular location">
    <subcellularLocation>
        <location evidence="1">Membrane</location>
        <topology evidence="1">Multi-pass membrane protein</topology>
    </subcellularLocation>
</comment>
<keyword evidence="3 5" id="KW-1133">Transmembrane helix</keyword>
<dbReference type="Pfam" id="PF04932">
    <property type="entry name" value="Wzy_C"/>
    <property type="match status" value="1"/>
</dbReference>
<comment type="caution">
    <text evidence="7">The sequence shown here is derived from an EMBL/GenBank/DDBJ whole genome shotgun (WGS) entry which is preliminary data.</text>
</comment>
<proteinExistence type="predicted"/>
<dbReference type="InterPro" id="IPR051533">
    <property type="entry name" value="WaaL-like"/>
</dbReference>
<feature type="transmembrane region" description="Helical" evidence="5">
    <location>
        <begin position="25"/>
        <end position="44"/>
    </location>
</feature>
<dbReference type="PANTHER" id="PTHR37422">
    <property type="entry name" value="TEICHURONIC ACID BIOSYNTHESIS PROTEIN TUAE"/>
    <property type="match status" value="1"/>
</dbReference>
<evidence type="ECO:0000259" key="6">
    <source>
        <dbReference type="Pfam" id="PF04932"/>
    </source>
</evidence>
<feature type="transmembrane region" description="Helical" evidence="5">
    <location>
        <begin position="199"/>
        <end position="216"/>
    </location>
</feature>
<feature type="transmembrane region" description="Helical" evidence="5">
    <location>
        <begin position="50"/>
        <end position="69"/>
    </location>
</feature>
<sequence length="431" mass="47164">MSVAAPPFWPAERALTRAELGRRQFAMLASGSIGFGVFLSGFVISEPAPYELFMAGLIGLFALTGALKISAGTAPLLVLLLLFNAGGLVALTQMATLAGGPMYIAVSTFLALSAVFFAAVIEADWRRLKLIYNAYTLAALATGTIGILGYFNAFPGAEMFTLYDRAKGAFQDPNVFGPFLTLPAVFLVQRIVTERLVTAPLKLVPLAVLTLAVFLSFSRAAWGLYAFSILLSVGFMLLKERSSAFRLKIAAIAAVGVVMMILVVLVALQSEKVSSLFFERAELVQSYDSARLGRFARHLLGFQMAMEHPLGIGPLVFGPIYGEDTHNIWLKALLDYSWLGFAAWIVFTFLTLGMGLKILLRERPWQPFLMAAYSVYVGHVAIGNVIDTDHWRHHYLIFGIIWGCIALERRWQRRGPMPVEPAPNGRAMTAA</sequence>
<keyword evidence="4 5" id="KW-0472">Membrane</keyword>
<evidence type="ECO:0000313" key="7">
    <source>
        <dbReference type="EMBL" id="GGD14873.1"/>
    </source>
</evidence>
<evidence type="ECO:0000256" key="4">
    <source>
        <dbReference type="ARBA" id="ARBA00023136"/>
    </source>
</evidence>
<feature type="transmembrane region" description="Helical" evidence="5">
    <location>
        <begin position="222"/>
        <end position="238"/>
    </location>
</feature>
<name>A0A916XVH3_9HYPH</name>
<accession>A0A916XVH3</accession>
<gene>
    <name evidence="7" type="ORF">GCM10011335_17050</name>
</gene>
<dbReference type="EMBL" id="BMJJ01000003">
    <property type="protein sequence ID" value="GGD14873.1"/>
    <property type="molecule type" value="Genomic_DNA"/>
</dbReference>
<evidence type="ECO:0000313" key="8">
    <source>
        <dbReference type="Proteomes" id="UP000613160"/>
    </source>
</evidence>
<keyword evidence="8" id="KW-1185">Reference proteome</keyword>
<dbReference type="PANTHER" id="PTHR37422:SF21">
    <property type="entry name" value="EXOQ-LIKE PROTEIN"/>
    <property type="match status" value="1"/>
</dbReference>
<feature type="transmembrane region" description="Helical" evidence="5">
    <location>
        <begin position="102"/>
        <end position="121"/>
    </location>
</feature>
<keyword evidence="2 5" id="KW-0812">Transmembrane</keyword>
<feature type="transmembrane region" description="Helical" evidence="5">
    <location>
        <begin position="368"/>
        <end position="386"/>
    </location>
</feature>
<protein>
    <submittedName>
        <fullName evidence="7">Membrane protein</fullName>
    </submittedName>
</protein>
<feature type="transmembrane region" description="Helical" evidence="5">
    <location>
        <begin position="250"/>
        <end position="268"/>
    </location>
</feature>
<feature type="domain" description="O-antigen ligase-related" evidence="6">
    <location>
        <begin position="206"/>
        <end position="345"/>
    </location>
</feature>
<evidence type="ECO:0000256" key="1">
    <source>
        <dbReference type="ARBA" id="ARBA00004141"/>
    </source>
</evidence>
<evidence type="ECO:0000256" key="2">
    <source>
        <dbReference type="ARBA" id="ARBA00022692"/>
    </source>
</evidence>
<feature type="transmembrane region" description="Helical" evidence="5">
    <location>
        <begin position="175"/>
        <end position="192"/>
    </location>
</feature>
<feature type="transmembrane region" description="Helical" evidence="5">
    <location>
        <begin position="133"/>
        <end position="155"/>
    </location>
</feature>
<feature type="transmembrane region" description="Helical" evidence="5">
    <location>
        <begin position="336"/>
        <end position="356"/>
    </location>
</feature>
<feature type="transmembrane region" description="Helical" evidence="5">
    <location>
        <begin position="392"/>
        <end position="408"/>
    </location>
</feature>
<evidence type="ECO:0000256" key="3">
    <source>
        <dbReference type="ARBA" id="ARBA00022989"/>
    </source>
</evidence>
<reference evidence="7" key="2">
    <citation type="submission" date="2020-09" db="EMBL/GenBank/DDBJ databases">
        <authorList>
            <person name="Sun Q."/>
            <person name="Zhou Y."/>
        </authorList>
    </citation>
    <scope>NUCLEOTIDE SEQUENCE</scope>
    <source>
        <strain evidence="7">CGMCC 1.15493</strain>
    </source>
</reference>
<dbReference type="AlphaFoldDB" id="A0A916XVH3"/>
<dbReference type="GO" id="GO:0016020">
    <property type="term" value="C:membrane"/>
    <property type="evidence" value="ECO:0007669"/>
    <property type="project" value="UniProtKB-SubCell"/>
</dbReference>
<dbReference type="RefSeq" id="WP_373289561.1">
    <property type="nucleotide sequence ID" value="NZ_BMJJ01000003.1"/>
</dbReference>